<keyword evidence="1" id="KW-1133">Transmembrane helix</keyword>
<dbReference type="PANTHER" id="PTHR47723:SF19">
    <property type="entry name" value="POLYNUCLEOTIDYL TRANSFERASE, RIBONUCLEASE H-LIKE SUPERFAMILY PROTEIN"/>
    <property type="match status" value="1"/>
</dbReference>
<dbReference type="GO" id="GO:0004523">
    <property type="term" value="F:RNA-DNA hybrid ribonuclease activity"/>
    <property type="evidence" value="ECO:0007669"/>
    <property type="project" value="InterPro"/>
</dbReference>
<evidence type="ECO:0000259" key="2">
    <source>
        <dbReference type="Pfam" id="PF13456"/>
    </source>
</evidence>
<dbReference type="eggNOG" id="KOG1075">
    <property type="taxonomic scope" value="Eukaryota"/>
</dbReference>
<dbReference type="Proteomes" id="UP000017836">
    <property type="component" value="Unassembled WGS sequence"/>
</dbReference>
<keyword evidence="4" id="KW-1185">Reference proteome</keyword>
<proteinExistence type="predicted"/>
<dbReference type="STRING" id="13333.W1NQX5"/>
<dbReference type="InterPro" id="IPR002156">
    <property type="entry name" value="RNaseH_domain"/>
</dbReference>
<dbReference type="Gramene" id="ERM99351">
    <property type="protein sequence ID" value="ERM99351"/>
    <property type="gene ID" value="AMTR_s00108p00128900"/>
</dbReference>
<evidence type="ECO:0000313" key="4">
    <source>
        <dbReference type="Proteomes" id="UP000017836"/>
    </source>
</evidence>
<organism evidence="3 4">
    <name type="scientific">Amborella trichopoda</name>
    <dbReference type="NCBI Taxonomy" id="13333"/>
    <lineage>
        <taxon>Eukaryota</taxon>
        <taxon>Viridiplantae</taxon>
        <taxon>Streptophyta</taxon>
        <taxon>Embryophyta</taxon>
        <taxon>Tracheophyta</taxon>
        <taxon>Spermatophyta</taxon>
        <taxon>Magnoliopsida</taxon>
        <taxon>Amborellales</taxon>
        <taxon>Amborellaceae</taxon>
        <taxon>Amborella</taxon>
    </lineage>
</organism>
<protein>
    <recommendedName>
        <fullName evidence="2">RNase H type-1 domain-containing protein</fullName>
    </recommendedName>
</protein>
<reference evidence="4" key="1">
    <citation type="journal article" date="2013" name="Science">
        <title>The Amborella genome and the evolution of flowering plants.</title>
        <authorList>
            <consortium name="Amborella Genome Project"/>
        </authorList>
    </citation>
    <scope>NUCLEOTIDE SEQUENCE [LARGE SCALE GENOMIC DNA]</scope>
</reference>
<dbReference type="InterPro" id="IPR012337">
    <property type="entry name" value="RNaseH-like_sf"/>
</dbReference>
<dbReference type="Gene3D" id="3.30.420.10">
    <property type="entry name" value="Ribonuclease H-like superfamily/Ribonuclease H"/>
    <property type="match status" value="1"/>
</dbReference>
<evidence type="ECO:0000256" key="1">
    <source>
        <dbReference type="SAM" id="Phobius"/>
    </source>
</evidence>
<keyword evidence="1" id="KW-0812">Transmembrane</keyword>
<accession>W1NQX5</accession>
<dbReference type="HOGENOM" id="CLU_1154209_0_0_1"/>
<keyword evidence="1" id="KW-0472">Membrane</keyword>
<dbReference type="SUPFAM" id="SSF53098">
    <property type="entry name" value="Ribonuclease H-like"/>
    <property type="match status" value="1"/>
</dbReference>
<sequence length="241" mass="26728">MDEELVPPFLLEEGCLVLVSFLSVTTYEQFALVLVVMSITLLLVFISTFSNLKLAEDGRDEQRIQSQANGIPVVWRPPQMGSLKLNGDGSSKRGGVRAGGGGILRDHFGRCLFVFAHHYKGVSAIFAETRAMLDGLTICRNLGYSDVLSEMDSLHLVQAMVRGASDSWQCGPYWFALRSILGNFPRWYVSHTYHKGNFAADSLANLGSINYGERFYCLGGIPLPPLVEDFVRKNSLSVLHY</sequence>
<dbReference type="InterPro" id="IPR036397">
    <property type="entry name" value="RNaseH_sf"/>
</dbReference>
<feature type="domain" description="RNase H type-1" evidence="2">
    <location>
        <begin position="86"/>
        <end position="206"/>
    </location>
</feature>
<name>W1NQX5_AMBTC</name>
<gene>
    <name evidence="3" type="ORF">AMTR_s00108p00128900</name>
</gene>
<dbReference type="InterPro" id="IPR053151">
    <property type="entry name" value="RNase_H-like"/>
</dbReference>
<feature type="non-terminal residue" evidence="3">
    <location>
        <position position="241"/>
    </location>
</feature>
<dbReference type="AlphaFoldDB" id="W1NQX5"/>
<dbReference type="PANTHER" id="PTHR47723">
    <property type="entry name" value="OS05G0353850 PROTEIN"/>
    <property type="match status" value="1"/>
</dbReference>
<feature type="transmembrane region" description="Helical" evidence="1">
    <location>
        <begin position="30"/>
        <end position="49"/>
    </location>
</feature>
<dbReference type="EMBL" id="KI395026">
    <property type="protein sequence ID" value="ERM99351.1"/>
    <property type="molecule type" value="Genomic_DNA"/>
</dbReference>
<evidence type="ECO:0000313" key="3">
    <source>
        <dbReference type="EMBL" id="ERM99351.1"/>
    </source>
</evidence>
<dbReference type="Pfam" id="PF13456">
    <property type="entry name" value="RVT_3"/>
    <property type="match status" value="1"/>
</dbReference>
<dbReference type="OMA" id="RNYGHAS"/>
<dbReference type="CDD" id="cd06222">
    <property type="entry name" value="RNase_H_like"/>
    <property type="match status" value="1"/>
</dbReference>
<dbReference type="GO" id="GO:0003676">
    <property type="term" value="F:nucleic acid binding"/>
    <property type="evidence" value="ECO:0007669"/>
    <property type="project" value="InterPro"/>
</dbReference>
<dbReference type="InterPro" id="IPR044730">
    <property type="entry name" value="RNase_H-like_dom_plant"/>
</dbReference>